<reference evidence="2" key="1">
    <citation type="submission" date="2018-05" db="EMBL/GenBank/DDBJ databases">
        <authorList>
            <person name="Li X."/>
        </authorList>
    </citation>
    <scope>NUCLEOTIDE SEQUENCE [LARGE SCALE GENOMIC DNA]</scope>
    <source>
        <strain evidence="2">YIM 73061</strain>
    </source>
</reference>
<evidence type="ECO:0008006" key="3">
    <source>
        <dbReference type="Google" id="ProtNLM"/>
    </source>
</evidence>
<organism evidence="1 2">
    <name type="scientific">Phenylobacterium deserti</name>
    <dbReference type="NCBI Taxonomy" id="1914756"/>
    <lineage>
        <taxon>Bacteria</taxon>
        <taxon>Pseudomonadati</taxon>
        <taxon>Pseudomonadota</taxon>
        <taxon>Alphaproteobacteria</taxon>
        <taxon>Caulobacterales</taxon>
        <taxon>Caulobacteraceae</taxon>
        <taxon>Phenylobacterium</taxon>
    </lineage>
</organism>
<proteinExistence type="predicted"/>
<dbReference type="EMBL" id="QFYR01000001">
    <property type="protein sequence ID" value="RAK57174.1"/>
    <property type="molecule type" value="Genomic_DNA"/>
</dbReference>
<protein>
    <recommendedName>
        <fullName evidence="3">Class I SAM-dependent methyltransferase</fullName>
    </recommendedName>
</protein>
<dbReference type="InterPro" id="IPR029063">
    <property type="entry name" value="SAM-dependent_MTases_sf"/>
</dbReference>
<dbReference type="AlphaFoldDB" id="A0A328AUH0"/>
<keyword evidence="2" id="KW-1185">Reference proteome</keyword>
<evidence type="ECO:0000313" key="1">
    <source>
        <dbReference type="EMBL" id="RAK57174.1"/>
    </source>
</evidence>
<comment type="caution">
    <text evidence="1">The sequence shown here is derived from an EMBL/GenBank/DDBJ whole genome shotgun (WGS) entry which is preliminary data.</text>
</comment>
<dbReference type="Proteomes" id="UP000249725">
    <property type="component" value="Unassembled WGS sequence"/>
</dbReference>
<accession>A0A328AUH0</accession>
<name>A0A328AUH0_9CAUL</name>
<dbReference type="CDD" id="cd02440">
    <property type="entry name" value="AdoMet_MTases"/>
    <property type="match status" value="1"/>
</dbReference>
<dbReference type="Pfam" id="PF13489">
    <property type="entry name" value="Methyltransf_23"/>
    <property type="match status" value="1"/>
</dbReference>
<dbReference type="Gene3D" id="3.40.50.150">
    <property type="entry name" value="Vaccinia Virus protein VP39"/>
    <property type="match status" value="1"/>
</dbReference>
<evidence type="ECO:0000313" key="2">
    <source>
        <dbReference type="Proteomes" id="UP000249725"/>
    </source>
</evidence>
<dbReference type="SUPFAM" id="SSF53335">
    <property type="entry name" value="S-adenosyl-L-methionine-dependent methyltransferases"/>
    <property type="match status" value="1"/>
</dbReference>
<sequence>MRGGALGHQTQMPILTAGPDVGDLSLDAVDPRYRRFLLDSISRYGLDADRFWAPLPAADEMFFKAILPNFEHDTGIAAFKFTESTLRLFDAYRQIVGQVFGGFDKLGTVLDFASGYGRLTRVLTQKLAPSQVFVSDIYAEAIAWQARTFGVNAVPSAPSPSEFRHDLRHDIVFVGSLFSHLPTELFHAWLARLYSLVAPGGVLAFSVHDETFLPEGQPLDPSGLSYFRTSESGSLDHDIYGMSYVSEAFVGEAIGRLPGAPGWRRFHKGLYENQDLYVVAGPGRDVSQLKVASTPMGGFETATALTNGDVEFAGWVLERTPGERIARLAVSVDGAERLSVEPQGERPDVLRHFPRSANAPQAWRFRLPRAQASDGALVRVAMESTSGLSGYAYADYPPLTTMTYSGWSRRGLRG</sequence>
<gene>
    <name evidence="1" type="ORF">DJ018_04270</name>
</gene>